<dbReference type="GO" id="GO:0005737">
    <property type="term" value="C:cytoplasm"/>
    <property type="evidence" value="ECO:0007669"/>
    <property type="project" value="TreeGrafter"/>
</dbReference>
<feature type="domain" description="Protein kinase" evidence="3">
    <location>
        <begin position="41"/>
        <end position="275"/>
    </location>
</feature>
<evidence type="ECO:0000313" key="4">
    <source>
        <dbReference type="EMBL" id="ROO82847.1"/>
    </source>
</evidence>
<protein>
    <submittedName>
        <fullName evidence="4">Serine/threonine protein kinase</fullName>
    </submittedName>
</protein>
<dbReference type="GO" id="GO:0004674">
    <property type="term" value="F:protein serine/threonine kinase activity"/>
    <property type="evidence" value="ECO:0007669"/>
    <property type="project" value="UniProtKB-KW"/>
</dbReference>
<keyword evidence="5" id="KW-1185">Reference proteome</keyword>
<feature type="compositionally biased region" description="Pro residues" evidence="1">
    <location>
        <begin position="287"/>
        <end position="302"/>
    </location>
</feature>
<keyword evidence="2" id="KW-0472">Membrane</keyword>
<organism evidence="4 5">
    <name type="scientific">Actinocorallia herbida</name>
    <dbReference type="NCBI Taxonomy" id="58109"/>
    <lineage>
        <taxon>Bacteria</taxon>
        <taxon>Bacillati</taxon>
        <taxon>Actinomycetota</taxon>
        <taxon>Actinomycetes</taxon>
        <taxon>Streptosporangiales</taxon>
        <taxon>Thermomonosporaceae</taxon>
        <taxon>Actinocorallia</taxon>
    </lineage>
</organism>
<dbReference type="PROSITE" id="PS50011">
    <property type="entry name" value="PROTEIN_KINASE_DOM"/>
    <property type="match status" value="1"/>
</dbReference>
<dbReference type="PROSITE" id="PS00108">
    <property type="entry name" value="PROTEIN_KINASE_ST"/>
    <property type="match status" value="1"/>
</dbReference>
<feature type="compositionally biased region" description="Basic and acidic residues" evidence="1">
    <location>
        <begin position="1"/>
        <end position="11"/>
    </location>
</feature>
<evidence type="ECO:0000256" key="1">
    <source>
        <dbReference type="SAM" id="MobiDB-lite"/>
    </source>
</evidence>
<feature type="transmembrane region" description="Helical" evidence="2">
    <location>
        <begin position="347"/>
        <end position="369"/>
    </location>
</feature>
<keyword evidence="2" id="KW-0812">Transmembrane</keyword>
<dbReference type="Pfam" id="PF00069">
    <property type="entry name" value="Pkinase"/>
    <property type="match status" value="1"/>
</dbReference>
<dbReference type="SUPFAM" id="SSF56112">
    <property type="entry name" value="Protein kinase-like (PK-like)"/>
    <property type="match status" value="1"/>
</dbReference>
<dbReference type="PANTHER" id="PTHR24348">
    <property type="entry name" value="SERINE/THREONINE-PROTEIN KINASE UNC-51-RELATED"/>
    <property type="match status" value="1"/>
</dbReference>
<dbReference type="Proteomes" id="UP000272400">
    <property type="component" value="Unassembled WGS sequence"/>
</dbReference>
<gene>
    <name evidence="4" type="ORF">EDD29_0332</name>
</gene>
<evidence type="ECO:0000313" key="5">
    <source>
        <dbReference type="Proteomes" id="UP000272400"/>
    </source>
</evidence>
<feature type="region of interest" description="Disordered" evidence="1">
    <location>
        <begin position="277"/>
        <end position="312"/>
    </location>
</feature>
<name>A0A3N1CNE8_9ACTN</name>
<sequence>MDDPQWTRRDPGVTSRDAPGPAAGGGGPLVRLPGVLAGRFEVEDELPVQGAESDLLLVREGATRYVVKIYRRGYRADPAVWEQVPRLRSPHIVRVLETGHADGRDYEIMEYLPEGSLRSLARARQVDPTAVVGQLAEGLKVLHDAGIVHRDLKPENVLVRGADLVITDFGLSRVLEQSVVFASSSRTLAYAAPESLSGQVSPARDWWSLGMIAREVVTGKAPFDGMSETVVVDHLATRPIDNGDIQDPHLRLLCRGLLTRDPRRRWGHTEVAAWLRGGTPEVHDEQPPPVRRPAETPAPVPPQTRVAPPLPGRQEAEEAYRAEGRLALWEQKERARKAGAGRARLRAALWTLPILALWVGGSFVLEMLFGGEPDRVQAAGSVQKMPVPLGLLVTASVAAWAVSLVVELVLASQQGGDYLADGPWATAARISRLTGGGLSKTSRAMSATAQRTGARGCGLALLAATIPLLLALLLLSLLSALAWMLWMLALTAGALAHIGNGGIRMHRWRQANSSRRAEVIED</sequence>
<dbReference type="OrthoDB" id="5492697at2"/>
<keyword evidence="2" id="KW-1133">Transmembrane helix</keyword>
<dbReference type="InterPro" id="IPR008271">
    <property type="entry name" value="Ser/Thr_kinase_AS"/>
</dbReference>
<reference evidence="4 5" key="1">
    <citation type="submission" date="2018-11" db="EMBL/GenBank/DDBJ databases">
        <title>Sequencing the genomes of 1000 actinobacteria strains.</title>
        <authorList>
            <person name="Klenk H.-P."/>
        </authorList>
    </citation>
    <scope>NUCLEOTIDE SEQUENCE [LARGE SCALE GENOMIC DNA]</scope>
    <source>
        <strain evidence="4 5">DSM 44254</strain>
    </source>
</reference>
<dbReference type="GO" id="GO:0005524">
    <property type="term" value="F:ATP binding"/>
    <property type="evidence" value="ECO:0007669"/>
    <property type="project" value="InterPro"/>
</dbReference>
<dbReference type="SMART" id="SM00220">
    <property type="entry name" value="S_TKc"/>
    <property type="match status" value="1"/>
</dbReference>
<keyword evidence="4" id="KW-0723">Serine/threonine-protein kinase</keyword>
<comment type="caution">
    <text evidence="4">The sequence shown here is derived from an EMBL/GenBank/DDBJ whole genome shotgun (WGS) entry which is preliminary data.</text>
</comment>
<feature type="transmembrane region" description="Helical" evidence="2">
    <location>
        <begin position="453"/>
        <end position="474"/>
    </location>
</feature>
<feature type="region of interest" description="Disordered" evidence="1">
    <location>
        <begin position="1"/>
        <end position="28"/>
    </location>
</feature>
<proteinExistence type="predicted"/>
<feature type="transmembrane region" description="Helical" evidence="2">
    <location>
        <begin position="389"/>
        <end position="410"/>
    </location>
</feature>
<accession>A0A3N1CNE8</accession>
<keyword evidence="4" id="KW-0808">Transferase</keyword>
<dbReference type="EMBL" id="RJKE01000001">
    <property type="protein sequence ID" value="ROO82847.1"/>
    <property type="molecule type" value="Genomic_DNA"/>
</dbReference>
<dbReference type="InterPro" id="IPR045269">
    <property type="entry name" value="Atg1-like"/>
</dbReference>
<evidence type="ECO:0000256" key="2">
    <source>
        <dbReference type="SAM" id="Phobius"/>
    </source>
</evidence>
<dbReference type="RefSeq" id="WP_123661817.1">
    <property type="nucleotide sequence ID" value="NZ_RJKE01000001.1"/>
</dbReference>
<keyword evidence="4" id="KW-0418">Kinase</keyword>
<dbReference type="Gene3D" id="1.10.510.10">
    <property type="entry name" value="Transferase(Phosphotransferase) domain 1"/>
    <property type="match status" value="1"/>
</dbReference>
<evidence type="ECO:0000259" key="3">
    <source>
        <dbReference type="PROSITE" id="PS50011"/>
    </source>
</evidence>
<dbReference type="InterPro" id="IPR000719">
    <property type="entry name" value="Prot_kinase_dom"/>
</dbReference>
<dbReference type="CDD" id="cd14014">
    <property type="entry name" value="STKc_PknB_like"/>
    <property type="match status" value="1"/>
</dbReference>
<dbReference type="InterPro" id="IPR011009">
    <property type="entry name" value="Kinase-like_dom_sf"/>
</dbReference>
<dbReference type="AlphaFoldDB" id="A0A3N1CNE8"/>
<feature type="transmembrane region" description="Helical" evidence="2">
    <location>
        <begin position="480"/>
        <end position="499"/>
    </location>
</feature>